<dbReference type="RefSeq" id="WP_378477818.1">
    <property type="nucleotide sequence ID" value="NZ_JBHUIW010000010.1"/>
</dbReference>
<dbReference type="HAMAP" id="MF_01877">
    <property type="entry name" value="16SrRNA_methyltr_I"/>
    <property type="match status" value="1"/>
</dbReference>
<dbReference type="Pfam" id="PF00590">
    <property type="entry name" value="TP_methylase"/>
    <property type="match status" value="1"/>
</dbReference>
<evidence type="ECO:0000313" key="11">
    <source>
        <dbReference type="Proteomes" id="UP001597314"/>
    </source>
</evidence>
<comment type="caution">
    <text evidence="10">The sequence shown here is derived from an EMBL/GenBank/DDBJ whole genome shotgun (WGS) entry which is preliminary data.</text>
</comment>
<evidence type="ECO:0000259" key="9">
    <source>
        <dbReference type="Pfam" id="PF23016"/>
    </source>
</evidence>
<dbReference type="InterPro" id="IPR018063">
    <property type="entry name" value="SAM_MeTrfase_RsmI_CS"/>
</dbReference>
<dbReference type="InterPro" id="IPR053910">
    <property type="entry name" value="RsmI_HTH"/>
</dbReference>
<comment type="subcellular location">
    <subcellularLocation>
        <location evidence="6">Cytoplasm</location>
    </subcellularLocation>
</comment>
<evidence type="ECO:0000256" key="4">
    <source>
        <dbReference type="ARBA" id="ARBA00022679"/>
    </source>
</evidence>
<dbReference type="PIRSF" id="PIRSF005917">
    <property type="entry name" value="MTase_YraL"/>
    <property type="match status" value="1"/>
</dbReference>
<dbReference type="PANTHER" id="PTHR46111:SF1">
    <property type="entry name" value="RIBOSOMAL RNA SMALL SUBUNIT METHYLTRANSFERASE I"/>
    <property type="match status" value="1"/>
</dbReference>
<dbReference type="GO" id="GO:0008168">
    <property type="term" value="F:methyltransferase activity"/>
    <property type="evidence" value="ECO:0007669"/>
    <property type="project" value="UniProtKB-KW"/>
</dbReference>
<dbReference type="Pfam" id="PF23016">
    <property type="entry name" value="RsmI_C"/>
    <property type="match status" value="1"/>
</dbReference>
<evidence type="ECO:0000256" key="7">
    <source>
        <dbReference type="SAM" id="MobiDB-lite"/>
    </source>
</evidence>
<evidence type="ECO:0000256" key="6">
    <source>
        <dbReference type="HAMAP-Rule" id="MF_01877"/>
    </source>
</evidence>
<evidence type="ECO:0000256" key="2">
    <source>
        <dbReference type="ARBA" id="ARBA00022552"/>
    </source>
</evidence>
<evidence type="ECO:0000259" key="8">
    <source>
        <dbReference type="Pfam" id="PF00590"/>
    </source>
</evidence>
<feature type="compositionally biased region" description="Basic and acidic residues" evidence="7">
    <location>
        <begin position="1"/>
        <end position="15"/>
    </location>
</feature>
<keyword evidence="4 6" id="KW-0808">Transferase</keyword>
<keyword evidence="5 6" id="KW-0949">S-adenosyl-L-methionine</keyword>
<feature type="domain" description="Tetrapyrrole methylase" evidence="8">
    <location>
        <begin position="58"/>
        <end position="256"/>
    </location>
</feature>
<dbReference type="EC" id="2.1.1.198" evidence="6"/>
<name>A0ABW5AKB9_9BRAD</name>
<gene>
    <name evidence="6 10" type="primary">rsmI</name>
    <name evidence="10" type="ORF">ACFSOX_10815</name>
</gene>
<keyword evidence="2 6" id="KW-0698">rRNA processing</keyword>
<keyword evidence="3 6" id="KW-0489">Methyltransferase</keyword>
<comment type="function">
    <text evidence="6">Catalyzes the 2'-O-methylation of the ribose of cytidine 1402 (C1402) in 16S rRNA.</text>
</comment>
<dbReference type="EMBL" id="JBHUIW010000010">
    <property type="protein sequence ID" value="MFD2182645.1"/>
    <property type="molecule type" value="Genomic_DNA"/>
</dbReference>
<feature type="domain" description="RsmI HTH" evidence="9">
    <location>
        <begin position="284"/>
        <end position="326"/>
    </location>
</feature>
<evidence type="ECO:0000313" key="10">
    <source>
        <dbReference type="EMBL" id="MFD2182645.1"/>
    </source>
</evidence>
<dbReference type="InterPro" id="IPR014777">
    <property type="entry name" value="4pyrrole_Mease_sub1"/>
</dbReference>
<feature type="region of interest" description="Disordered" evidence="7">
    <location>
        <begin position="1"/>
        <end position="32"/>
    </location>
</feature>
<dbReference type="PANTHER" id="PTHR46111">
    <property type="entry name" value="RIBOSOMAL RNA SMALL SUBUNIT METHYLTRANSFERASE I"/>
    <property type="match status" value="1"/>
</dbReference>
<keyword evidence="11" id="KW-1185">Reference proteome</keyword>
<dbReference type="InterPro" id="IPR014776">
    <property type="entry name" value="4pyrrole_Mease_sub2"/>
</dbReference>
<dbReference type="Gene3D" id="3.40.1010.10">
    <property type="entry name" value="Cobalt-precorrin-4 Transmethylase, Domain 1"/>
    <property type="match status" value="1"/>
</dbReference>
<evidence type="ECO:0000256" key="5">
    <source>
        <dbReference type="ARBA" id="ARBA00022691"/>
    </source>
</evidence>
<accession>A0ABW5AKB9</accession>
<evidence type="ECO:0000256" key="1">
    <source>
        <dbReference type="ARBA" id="ARBA00022490"/>
    </source>
</evidence>
<dbReference type="NCBIfam" id="TIGR00096">
    <property type="entry name" value="16S rRNA (cytidine(1402)-2'-O)-methyltransferase"/>
    <property type="match status" value="1"/>
</dbReference>
<sequence>MSAARDHDQQARDQQDGLQDGAGPDGLEHLDPADAAAGERSVVLFGAPRRAPPLAGGLFVVATPIGHLEDVSLRALFTLAAADLIACEDTRVTRKLLARYGIARPLTAYHEHNAAQARPKILARLAAGESVALVSDAGTPLVSDPGFRLVREAREAGFPVTAVPGPSAVLTALAVAGLPTDRFFFEGFLPARGGPRRSRIAEIAAIPATLVLFETGPRLAEALADLAAGLGPREAAVCRELTKLHEEVRRGDLAGLAKSYAEGAETRGEVVLVIGGPAADAPVSAEEIDRKLAAAMRTGSLKDAVAAVAAATGEPRRTVYQRALALGRETSDEP</sequence>
<dbReference type="InterPro" id="IPR000878">
    <property type="entry name" value="4pyrrol_Mease"/>
</dbReference>
<dbReference type="Gene3D" id="3.30.950.10">
    <property type="entry name" value="Methyltransferase, Cobalt-precorrin-4 Transmethylase, Domain 2"/>
    <property type="match status" value="1"/>
</dbReference>
<evidence type="ECO:0000256" key="3">
    <source>
        <dbReference type="ARBA" id="ARBA00022603"/>
    </source>
</evidence>
<comment type="catalytic activity">
    <reaction evidence="6">
        <text>cytidine(1402) in 16S rRNA + S-adenosyl-L-methionine = 2'-O-methylcytidine(1402) in 16S rRNA + S-adenosyl-L-homocysteine + H(+)</text>
        <dbReference type="Rhea" id="RHEA:42924"/>
        <dbReference type="Rhea" id="RHEA-COMP:10285"/>
        <dbReference type="Rhea" id="RHEA-COMP:10286"/>
        <dbReference type="ChEBI" id="CHEBI:15378"/>
        <dbReference type="ChEBI" id="CHEBI:57856"/>
        <dbReference type="ChEBI" id="CHEBI:59789"/>
        <dbReference type="ChEBI" id="CHEBI:74495"/>
        <dbReference type="ChEBI" id="CHEBI:82748"/>
        <dbReference type="EC" id="2.1.1.198"/>
    </reaction>
</comment>
<dbReference type="SUPFAM" id="SSF53790">
    <property type="entry name" value="Tetrapyrrole methylase"/>
    <property type="match status" value="1"/>
</dbReference>
<dbReference type="Proteomes" id="UP001597314">
    <property type="component" value="Unassembled WGS sequence"/>
</dbReference>
<comment type="similarity">
    <text evidence="6">Belongs to the methyltransferase superfamily. RsmI family.</text>
</comment>
<protein>
    <recommendedName>
        <fullName evidence="6">Ribosomal RNA small subunit methyltransferase I</fullName>
        <ecNumber evidence="6">2.1.1.198</ecNumber>
    </recommendedName>
    <alternativeName>
        <fullName evidence="6">16S rRNA 2'-O-ribose C1402 methyltransferase</fullName>
    </alternativeName>
    <alternativeName>
        <fullName evidence="6">rRNA (cytidine-2'-O-)-methyltransferase RsmI</fullName>
    </alternativeName>
</protein>
<dbReference type="PROSITE" id="PS01296">
    <property type="entry name" value="RSMI"/>
    <property type="match status" value="1"/>
</dbReference>
<proteinExistence type="inferred from homology"/>
<dbReference type="GO" id="GO:0032259">
    <property type="term" value="P:methylation"/>
    <property type="evidence" value="ECO:0007669"/>
    <property type="project" value="UniProtKB-KW"/>
</dbReference>
<dbReference type="InterPro" id="IPR035996">
    <property type="entry name" value="4pyrrol_Methylase_sf"/>
</dbReference>
<reference evidence="11" key="1">
    <citation type="journal article" date="2019" name="Int. J. Syst. Evol. Microbiol.">
        <title>The Global Catalogue of Microorganisms (GCM) 10K type strain sequencing project: providing services to taxonomists for standard genome sequencing and annotation.</title>
        <authorList>
            <consortium name="The Broad Institute Genomics Platform"/>
            <consortium name="The Broad Institute Genome Sequencing Center for Infectious Disease"/>
            <person name="Wu L."/>
            <person name="Ma J."/>
        </authorList>
    </citation>
    <scope>NUCLEOTIDE SEQUENCE [LARGE SCALE GENOMIC DNA]</scope>
    <source>
        <strain evidence="11">CGMCC 1.6774</strain>
    </source>
</reference>
<dbReference type="CDD" id="cd11648">
    <property type="entry name" value="RsmI"/>
    <property type="match status" value="1"/>
</dbReference>
<organism evidence="10 11">
    <name type="scientific">Rhodoplanes azumiensis</name>
    <dbReference type="NCBI Taxonomy" id="1897628"/>
    <lineage>
        <taxon>Bacteria</taxon>
        <taxon>Pseudomonadati</taxon>
        <taxon>Pseudomonadota</taxon>
        <taxon>Alphaproteobacteria</taxon>
        <taxon>Hyphomicrobiales</taxon>
        <taxon>Nitrobacteraceae</taxon>
        <taxon>Rhodoplanes</taxon>
    </lineage>
</organism>
<dbReference type="InterPro" id="IPR008189">
    <property type="entry name" value="rRNA_ssu_MeTfrase_I"/>
</dbReference>
<keyword evidence="1 6" id="KW-0963">Cytoplasm</keyword>